<evidence type="ECO:0000313" key="1">
    <source>
        <dbReference type="EMBL" id="MBO0937262.1"/>
    </source>
</evidence>
<dbReference type="RefSeq" id="WP_207364812.1">
    <property type="nucleotide sequence ID" value="NZ_JAFMYV010000005.1"/>
</dbReference>
<dbReference type="AlphaFoldDB" id="A0A939GIX0"/>
<protein>
    <submittedName>
        <fullName evidence="1">Chaperone modulator CbpM</fullName>
    </submittedName>
</protein>
<name>A0A939GIX0_9BACT</name>
<accession>A0A939GIX0</accession>
<dbReference type="Proteomes" id="UP000664034">
    <property type="component" value="Unassembled WGS sequence"/>
</dbReference>
<comment type="caution">
    <text evidence="1">The sequence shown here is derived from an EMBL/GenBank/DDBJ whole genome shotgun (WGS) entry which is preliminary data.</text>
</comment>
<reference evidence="1" key="1">
    <citation type="submission" date="2021-03" db="EMBL/GenBank/DDBJ databases">
        <title>Fibrella sp. HMF5335 genome sequencing and assembly.</title>
        <authorList>
            <person name="Kang H."/>
            <person name="Kim H."/>
            <person name="Bae S."/>
            <person name="Joh K."/>
        </authorList>
    </citation>
    <scope>NUCLEOTIDE SEQUENCE</scope>
    <source>
        <strain evidence="1">HMF5335</strain>
    </source>
</reference>
<sequence>MSTNSPILVRDFCMYHRIDITFVDALERQGLIDFVIIEQTPYVQPDQLTRLERFVRLHQDLAIAPDDLDVVANLLDQIESLQSQLTRLQTRLRFYE</sequence>
<gene>
    <name evidence="1" type="ORF">J2I47_11960</name>
</gene>
<proteinExistence type="predicted"/>
<dbReference type="EMBL" id="JAFMYV010000005">
    <property type="protein sequence ID" value="MBO0937262.1"/>
    <property type="molecule type" value="Genomic_DNA"/>
</dbReference>
<keyword evidence="2" id="KW-1185">Reference proteome</keyword>
<dbReference type="Pfam" id="PF13591">
    <property type="entry name" value="MerR_2"/>
    <property type="match status" value="1"/>
</dbReference>
<organism evidence="1 2">
    <name type="scientific">Fibrella rubiginis</name>
    <dbReference type="NCBI Taxonomy" id="2817060"/>
    <lineage>
        <taxon>Bacteria</taxon>
        <taxon>Pseudomonadati</taxon>
        <taxon>Bacteroidota</taxon>
        <taxon>Cytophagia</taxon>
        <taxon>Cytophagales</taxon>
        <taxon>Spirosomataceae</taxon>
        <taxon>Fibrella</taxon>
    </lineage>
</organism>
<evidence type="ECO:0000313" key="2">
    <source>
        <dbReference type="Proteomes" id="UP000664034"/>
    </source>
</evidence>
<dbReference type="Gene3D" id="1.10.1660.10">
    <property type="match status" value="1"/>
</dbReference>